<dbReference type="AlphaFoldDB" id="A0AA96RIA0"/>
<dbReference type="EMBL" id="CP130318">
    <property type="protein sequence ID" value="WNQ11969.1"/>
    <property type="molecule type" value="Genomic_DNA"/>
</dbReference>
<dbReference type="Gene3D" id="3.40.50.150">
    <property type="entry name" value="Vaccinia Virus protein VP39"/>
    <property type="match status" value="1"/>
</dbReference>
<dbReference type="GO" id="GO:0008168">
    <property type="term" value="F:methyltransferase activity"/>
    <property type="evidence" value="ECO:0007669"/>
    <property type="project" value="UniProtKB-KW"/>
</dbReference>
<dbReference type="PANTHER" id="PTHR43464">
    <property type="entry name" value="METHYLTRANSFERASE"/>
    <property type="match status" value="1"/>
</dbReference>
<dbReference type="SUPFAM" id="SSF53335">
    <property type="entry name" value="S-adenosyl-L-methionine-dependent methyltransferases"/>
    <property type="match status" value="1"/>
</dbReference>
<keyword evidence="6" id="KW-1185">Reference proteome</keyword>
<dbReference type="InterPro" id="IPR029063">
    <property type="entry name" value="SAM-dependent_MTases_sf"/>
</dbReference>
<feature type="domain" description="Methyltransferase" evidence="4">
    <location>
        <begin position="54"/>
        <end position="155"/>
    </location>
</feature>
<proteinExistence type="predicted"/>
<evidence type="ECO:0000256" key="3">
    <source>
        <dbReference type="ARBA" id="ARBA00022691"/>
    </source>
</evidence>
<evidence type="ECO:0000256" key="2">
    <source>
        <dbReference type="ARBA" id="ARBA00022679"/>
    </source>
</evidence>
<name>A0AA96RIA0_9BACL</name>
<accession>A0AA96RIA0</accession>
<evidence type="ECO:0000259" key="4">
    <source>
        <dbReference type="Pfam" id="PF13649"/>
    </source>
</evidence>
<evidence type="ECO:0000313" key="6">
    <source>
        <dbReference type="Proteomes" id="UP001305702"/>
    </source>
</evidence>
<dbReference type="GO" id="GO:0032259">
    <property type="term" value="P:methylation"/>
    <property type="evidence" value="ECO:0007669"/>
    <property type="project" value="UniProtKB-KW"/>
</dbReference>
<gene>
    <name evidence="5" type="ORF">MJA45_02605</name>
</gene>
<dbReference type="PANTHER" id="PTHR43464:SF19">
    <property type="entry name" value="UBIQUINONE BIOSYNTHESIS O-METHYLTRANSFERASE, MITOCHONDRIAL"/>
    <property type="match status" value="1"/>
</dbReference>
<dbReference type="KEGG" id="paun:MJA45_02605"/>
<dbReference type="RefSeq" id="WP_315605746.1">
    <property type="nucleotide sequence ID" value="NZ_CP130318.1"/>
</dbReference>
<keyword evidence="2 5" id="KW-0808">Transferase</keyword>
<reference evidence="5 6" key="1">
    <citation type="submission" date="2022-02" db="EMBL/GenBank/DDBJ databases">
        <title>Paenibacillus sp. MBLB1776 Whole Genome Shotgun Sequencing.</title>
        <authorList>
            <person name="Hwang C.Y."/>
            <person name="Cho E.-S."/>
            <person name="Seo M.-J."/>
        </authorList>
    </citation>
    <scope>NUCLEOTIDE SEQUENCE [LARGE SCALE GENOMIC DNA]</scope>
    <source>
        <strain evidence="5 6">MBLB1776</strain>
    </source>
</reference>
<dbReference type="InterPro" id="IPR041698">
    <property type="entry name" value="Methyltransf_25"/>
</dbReference>
<dbReference type="EC" id="2.1.-.-" evidence="5"/>
<evidence type="ECO:0000313" key="5">
    <source>
        <dbReference type="EMBL" id="WNQ11969.1"/>
    </source>
</evidence>
<protein>
    <submittedName>
        <fullName evidence="5">Class I SAM-dependent methyltransferase</fullName>
        <ecNumber evidence="5">2.1.-.-</ecNumber>
    </submittedName>
</protein>
<keyword evidence="3" id="KW-0949">S-adenosyl-L-methionine</keyword>
<organism evidence="5 6">
    <name type="scientific">Paenibacillus aurantius</name>
    <dbReference type="NCBI Taxonomy" id="2918900"/>
    <lineage>
        <taxon>Bacteria</taxon>
        <taxon>Bacillati</taxon>
        <taxon>Bacillota</taxon>
        <taxon>Bacilli</taxon>
        <taxon>Bacillales</taxon>
        <taxon>Paenibacillaceae</taxon>
        <taxon>Paenibacillus</taxon>
    </lineage>
</organism>
<dbReference type="Pfam" id="PF13649">
    <property type="entry name" value="Methyltransf_25"/>
    <property type="match status" value="1"/>
</dbReference>
<evidence type="ECO:0000256" key="1">
    <source>
        <dbReference type="ARBA" id="ARBA00022603"/>
    </source>
</evidence>
<sequence length="243" mass="27656">MNPRLAKIREAEKNYHEACYDNYRLFEAGSWLAKPVKTVMDTLKEFQNRPVLNILDLGCGVGRNSIPMAQALKGRTGQVVCVDLLDRALQKLEGYSREFGVKEYITTEHSDIGDYAIEEKGFDYIIAVSALEHVESEVKLIQVLDRMARGTREGGINCLIMSTQVEEVDKVTGEALDPYYELNLTTGYTRELLLSSYAGWDIRYTTVRSLQYEIERDGRAIYLKGDCLTYVFRKPEVNKSIPS</sequence>
<dbReference type="Proteomes" id="UP001305702">
    <property type="component" value="Chromosome"/>
</dbReference>
<dbReference type="CDD" id="cd02440">
    <property type="entry name" value="AdoMet_MTases"/>
    <property type="match status" value="1"/>
</dbReference>
<keyword evidence="1 5" id="KW-0489">Methyltransferase</keyword>